<organism evidence="2 4">
    <name type="scientific">Didymodactylos carnosus</name>
    <dbReference type="NCBI Taxonomy" id="1234261"/>
    <lineage>
        <taxon>Eukaryota</taxon>
        <taxon>Metazoa</taxon>
        <taxon>Spiralia</taxon>
        <taxon>Gnathifera</taxon>
        <taxon>Rotifera</taxon>
        <taxon>Eurotatoria</taxon>
        <taxon>Bdelloidea</taxon>
        <taxon>Philodinida</taxon>
        <taxon>Philodinidae</taxon>
        <taxon>Didymodactylos</taxon>
    </lineage>
</organism>
<dbReference type="Gene3D" id="3.40.50.1820">
    <property type="entry name" value="alpha/beta hydrolase"/>
    <property type="match status" value="1"/>
</dbReference>
<dbReference type="InterPro" id="IPR053145">
    <property type="entry name" value="AB_hydrolase_Est10"/>
</dbReference>
<reference evidence="2" key="1">
    <citation type="submission" date="2021-02" db="EMBL/GenBank/DDBJ databases">
        <authorList>
            <person name="Nowell W R."/>
        </authorList>
    </citation>
    <scope>NUCLEOTIDE SEQUENCE</scope>
</reference>
<dbReference type="EMBL" id="CAJNOK010003699">
    <property type="protein sequence ID" value="CAF0911202.1"/>
    <property type="molecule type" value="Genomic_DNA"/>
</dbReference>
<proteinExistence type="predicted"/>
<accession>A0A8S2DJF2</accession>
<evidence type="ECO:0000313" key="3">
    <source>
        <dbReference type="EMBL" id="CAF3690284.1"/>
    </source>
</evidence>
<dbReference type="PANTHER" id="PTHR43265:SF1">
    <property type="entry name" value="ESTERASE ESTD"/>
    <property type="match status" value="1"/>
</dbReference>
<evidence type="ECO:0000313" key="4">
    <source>
        <dbReference type="Proteomes" id="UP000677228"/>
    </source>
</evidence>
<dbReference type="InterPro" id="IPR029058">
    <property type="entry name" value="AB_hydrolase_fold"/>
</dbReference>
<protein>
    <submittedName>
        <fullName evidence="2">Uncharacterized protein</fullName>
    </submittedName>
</protein>
<dbReference type="SUPFAM" id="SSF53474">
    <property type="entry name" value="alpha/beta-Hydrolases"/>
    <property type="match status" value="1"/>
</dbReference>
<dbReference type="Proteomes" id="UP000682733">
    <property type="component" value="Unassembled WGS sequence"/>
</dbReference>
<dbReference type="Proteomes" id="UP000677228">
    <property type="component" value="Unassembled WGS sequence"/>
</dbReference>
<dbReference type="PANTHER" id="PTHR43265">
    <property type="entry name" value="ESTERASE ESTD"/>
    <property type="match status" value="1"/>
</dbReference>
<dbReference type="EMBL" id="CAJOBA010003701">
    <property type="protein sequence ID" value="CAF3690284.1"/>
    <property type="molecule type" value="Genomic_DNA"/>
</dbReference>
<sequence>MGTIKSCLLHVIFILFTCFINLILSNPNGYSAYNVSFESADVPSGKITLFGTIFIPDTASSARPVPGCVLIHGSGGNNRWEEGDGVRVFEDIAIKLATNGVAVLVYDKRNCHISPCMYQFCRDTTNNCVQSLKLSLYDFLSDAQQAFYFLANYSNRIDSNKLYIMGHSEGVTIGINLALNLLERHSQPSPKGLVLLMGVGVDFDLVLEYQAKVQQPLFEKYLLDLRSQTSVTPQISAEILRVTEILNVFNCITNVAVEQYNLIRQNRIPIDYSSIICYSGATFPATNVSTVNVSIQHGFYCPAKCGTSICSKDLNIMECLIQCQISYSFDTCLSTAWANSQLQLGNDKQLTKSLEIMKRNNVSIMSINSQTDLKVPPVVYQPLLQLIEKIYEKKSIRLFLNEVDGLTHSMTSKTSARNVDPIITEKITKFIEDLYVELYL</sequence>
<evidence type="ECO:0000313" key="2">
    <source>
        <dbReference type="EMBL" id="CAF0911202.1"/>
    </source>
</evidence>
<dbReference type="GO" id="GO:0052689">
    <property type="term" value="F:carboxylic ester hydrolase activity"/>
    <property type="evidence" value="ECO:0007669"/>
    <property type="project" value="TreeGrafter"/>
</dbReference>
<comment type="caution">
    <text evidence="2">The sequence shown here is derived from an EMBL/GenBank/DDBJ whole genome shotgun (WGS) entry which is preliminary data.</text>
</comment>
<gene>
    <name evidence="2" type="ORF">OVA965_LOCUS10132</name>
    <name evidence="3" type="ORF">TMI583_LOCUS10129</name>
</gene>
<evidence type="ECO:0000256" key="1">
    <source>
        <dbReference type="SAM" id="SignalP"/>
    </source>
</evidence>
<name>A0A8S2DJF2_9BILA</name>
<feature type="signal peptide" evidence="1">
    <location>
        <begin position="1"/>
        <end position="25"/>
    </location>
</feature>
<dbReference type="AlphaFoldDB" id="A0A8S2DJF2"/>
<feature type="chain" id="PRO_5036273405" evidence="1">
    <location>
        <begin position="26"/>
        <end position="440"/>
    </location>
</feature>
<keyword evidence="1" id="KW-0732">Signal</keyword>